<keyword evidence="6 11" id="KW-0547">Nucleotide-binding</keyword>
<dbReference type="Proteomes" id="UP000050482">
    <property type="component" value="Unassembled WGS sequence"/>
</dbReference>
<sequence length="440" mass="48336">MAVERNTGKSWLSSLSRFGIRPGLDRTLRVLEYLHHPEDGLRFYHVAGTNGKGSVCAVLYQLLRSRWHVGLFTSPAFDGYQGRFIVDDELISDTDFEMLAESVREAMHRVTPDDPLTEFEVLTVMAILYFAKSGVDAVVWETGLGGRYDSTNVVTPAVTGITNVGLDHMEILGPTVRVIAADKSGIIKPGIPIITGATGEALDVVEEHAKAQGAPLFRNGVEFGFTRIYRDGEQFVDYRGITNDWFHLPVKLRGLHQCYNASVALAMFEAGMLQQDAPRLSVAEARLALDRVSWPGRFEVFQHKNKTVVLDGAHNPDGARVLAQALGELHDGHKKWTLVVGVLRDKDVRGILRAVLPLAGRVIAVQPQNHRAMTGLELADVINEIKSDVETTAANTVAEAISQALSMADADSICCFGSLYTVDEARKAMETMQHFGKQGR</sequence>
<evidence type="ECO:0000256" key="8">
    <source>
        <dbReference type="ARBA" id="ARBA00022842"/>
    </source>
</evidence>
<dbReference type="GO" id="GO:0004326">
    <property type="term" value="F:tetrahydrofolylpolyglutamate synthase activity"/>
    <property type="evidence" value="ECO:0007669"/>
    <property type="project" value="UniProtKB-EC"/>
</dbReference>
<evidence type="ECO:0000256" key="1">
    <source>
        <dbReference type="ARBA" id="ARBA00001946"/>
    </source>
</evidence>
<dbReference type="RefSeq" id="WP_054969648.1">
    <property type="nucleotide sequence ID" value="NZ_LJCO01000054.1"/>
</dbReference>
<dbReference type="InterPro" id="IPR001645">
    <property type="entry name" value="Folylpolyglutamate_synth"/>
</dbReference>
<reference evidence="14 15" key="1">
    <citation type="submission" date="2015-09" db="EMBL/GenBank/DDBJ databases">
        <title>Draft genome sequence of Alicyclobacillus ferrooxydans DSM 22381.</title>
        <authorList>
            <person name="Hemp J."/>
        </authorList>
    </citation>
    <scope>NUCLEOTIDE SEQUENCE [LARGE SCALE GENOMIC DNA]</scope>
    <source>
        <strain evidence="14 15">TC-34</strain>
    </source>
</reference>
<dbReference type="PATRIC" id="fig|471514.4.peg.1356"/>
<name>A0A0P9GQR9_9BACL</name>
<evidence type="ECO:0000256" key="6">
    <source>
        <dbReference type="ARBA" id="ARBA00022741"/>
    </source>
</evidence>
<dbReference type="GO" id="GO:0005737">
    <property type="term" value="C:cytoplasm"/>
    <property type="evidence" value="ECO:0007669"/>
    <property type="project" value="TreeGrafter"/>
</dbReference>
<dbReference type="InterPro" id="IPR036615">
    <property type="entry name" value="Mur_ligase_C_dom_sf"/>
</dbReference>
<comment type="cofactor">
    <cofactor evidence="1">
        <name>Mg(2+)</name>
        <dbReference type="ChEBI" id="CHEBI:18420"/>
    </cofactor>
</comment>
<dbReference type="GO" id="GO:0008841">
    <property type="term" value="F:dihydrofolate synthase activity"/>
    <property type="evidence" value="ECO:0007669"/>
    <property type="project" value="TreeGrafter"/>
</dbReference>
<dbReference type="InterPro" id="IPR013221">
    <property type="entry name" value="Mur_ligase_cen"/>
</dbReference>
<dbReference type="SUPFAM" id="SSF53623">
    <property type="entry name" value="MurD-like peptide ligases, catalytic domain"/>
    <property type="match status" value="1"/>
</dbReference>
<comment type="similarity">
    <text evidence="2 11">Belongs to the folylpolyglutamate synthase family.</text>
</comment>
<evidence type="ECO:0000256" key="5">
    <source>
        <dbReference type="ARBA" id="ARBA00022723"/>
    </source>
</evidence>
<evidence type="ECO:0000313" key="14">
    <source>
        <dbReference type="EMBL" id="KPV43222.1"/>
    </source>
</evidence>
<evidence type="ECO:0000259" key="12">
    <source>
        <dbReference type="Pfam" id="PF02875"/>
    </source>
</evidence>
<accession>A0A0P9GQR9</accession>
<evidence type="ECO:0000313" key="15">
    <source>
        <dbReference type="Proteomes" id="UP000050482"/>
    </source>
</evidence>
<evidence type="ECO:0000256" key="2">
    <source>
        <dbReference type="ARBA" id="ARBA00008276"/>
    </source>
</evidence>
<dbReference type="EMBL" id="LJCO01000054">
    <property type="protein sequence ID" value="KPV43222.1"/>
    <property type="molecule type" value="Genomic_DNA"/>
</dbReference>
<dbReference type="InterPro" id="IPR036565">
    <property type="entry name" value="Mur-like_cat_sf"/>
</dbReference>
<keyword evidence="4 11" id="KW-0436">Ligase</keyword>
<dbReference type="SUPFAM" id="SSF53244">
    <property type="entry name" value="MurD-like peptide ligases, peptide-binding domain"/>
    <property type="match status" value="1"/>
</dbReference>
<dbReference type="GO" id="GO:0046872">
    <property type="term" value="F:metal ion binding"/>
    <property type="evidence" value="ECO:0007669"/>
    <property type="project" value="UniProtKB-KW"/>
</dbReference>
<evidence type="ECO:0000256" key="10">
    <source>
        <dbReference type="ARBA" id="ARBA00047493"/>
    </source>
</evidence>
<protein>
    <recommendedName>
        <fullName evidence="3">tetrahydrofolate synthase</fullName>
        <ecNumber evidence="3">6.3.2.17</ecNumber>
    </recommendedName>
    <alternativeName>
        <fullName evidence="9">Tetrahydrofolylpolyglutamate synthase</fullName>
    </alternativeName>
</protein>
<dbReference type="Pfam" id="PF02875">
    <property type="entry name" value="Mur_ligase_C"/>
    <property type="match status" value="1"/>
</dbReference>
<dbReference type="PIRSF" id="PIRSF001563">
    <property type="entry name" value="Folylpolyglu_synth"/>
    <property type="match status" value="1"/>
</dbReference>
<dbReference type="NCBIfam" id="TIGR01499">
    <property type="entry name" value="folC"/>
    <property type="match status" value="1"/>
</dbReference>
<evidence type="ECO:0000256" key="7">
    <source>
        <dbReference type="ARBA" id="ARBA00022840"/>
    </source>
</evidence>
<dbReference type="EC" id="6.3.2.17" evidence="3"/>
<dbReference type="GO" id="GO:0005524">
    <property type="term" value="F:ATP binding"/>
    <property type="evidence" value="ECO:0007669"/>
    <property type="project" value="UniProtKB-KW"/>
</dbReference>
<comment type="caution">
    <text evidence="14">The sequence shown here is derived from an EMBL/GenBank/DDBJ whole genome shotgun (WGS) entry which is preliminary data.</text>
</comment>
<organism evidence="14 15">
    <name type="scientific">Alicyclobacillus ferrooxydans</name>
    <dbReference type="NCBI Taxonomy" id="471514"/>
    <lineage>
        <taxon>Bacteria</taxon>
        <taxon>Bacillati</taxon>
        <taxon>Bacillota</taxon>
        <taxon>Bacilli</taxon>
        <taxon>Bacillales</taxon>
        <taxon>Alicyclobacillaceae</taxon>
        <taxon>Alicyclobacillus</taxon>
    </lineage>
</organism>
<dbReference type="PANTHER" id="PTHR11136:SF0">
    <property type="entry name" value="DIHYDROFOLATE SYNTHETASE-RELATED"/>
    <property type="match status" value="1"/>
</dbReference>
<dbReference type="STRING" id="471514.AN477_13275"/>
<comment type="catalytic activity">
    <reaction evidence="10">
        <text>(6S)-5,6,7,8-tetrahydrofolyl-(gamma-L-Glu)(n) + L-glutamate + ATP = (6S)-5,6,7,8-tetrahydrofolyl-(gamma-L-Glu)(n+1) + ADP + phosphate + H(+)</text>
        <dbReference type="Rhea" id="RHEA:10580"/>
        <dbReference type="Rhea" id="RHEA-COMP:14738"/>
        <dbReference type="Rhea" id="RHEA-COMP:14740"/>
        <dbReference type="ChEBI" id="CHEBI:15378"/>
        <dbReference type="ChEBI" id="CHEBI:29985"/>
        <dbReference type="ChEBI" id="CHEBI:30616"/>
        <dbReference type="ChEBI" id="CHEBI:43474"/>
        <dbReference type="ChEBI" id="CHEBI:141005"/>
        <dbReference type="ChEBI" id="CHEBI:456216"/>
        <dbReference type="EC" id="6.3.2.17"/>
    </reaction>
</comment>
<keyword evidence="5" id="KW-0479">Metal-binding</keyword>
<proteinExistence type="inferred from homology"/>
<dbReference type="PANTHER" id="PTHR11136">
    <property type="entry name" value="FOLYLPOLYGLUTAMATE SYNTHASE-RELATED"/>
    <property type="match status" value="1"/>
</dbReference>
<keyword evidence="8" id="KW-0460">Magnesium</keyword>
<evidence type="ECO:0000256" key="11">
    <source>
        <dbReference type="PIRNR" id="PIRNR001563"/>
    </source>
</evidence>
<dbReference type="InterPro" id="IPR004101">
    <property type="entry name" value="Mur_ligase_C"/>
</dbReference>
<dbReference type="Pfam" id="PF08245">
    <property type="entry name" value="Mur_ligase_M"/>
    <property type="match status" value="1"/>
</dbReference>
<dbReference type="Gene3D" id="3.40.1190.10">
    <property type="entry name" value="Mur-like, catalytic domain"/>
    <property type="match status" value="1"/>
</dbReference>
<evidence type="ECO:0000259" key="13">
    <source>
        <dbReference type="Pfam" id="PF08245"/>
    </source>
</evidence>
<gene>
    <name evidence="14" type="ORF">AN477_13275</name>
</gene>
<evidence type="ECO:0000256" key="4">
    <source>
        <dbReference type="ARBA" id="ARBA00022598"/>
    </source>
</evidence>
<feature type="domain" description="Mur ligase central" evidence="13">
    <location>
        <begin position="46"/>
        <end position="267"/>
    </location>
</feature>
<keyword evidence="7 11" id="KW-0067">ATP-binding</keyword>
<dbReference type="AlphaFoldDB" id="A0A0P9GQR9"/>
<feature type="domain" description="Mur ligase C-terminal" evidence="12">
    <location>
        <begin position="296"/>
        <end position="418"/>
    </location>
</feature>
<dbReference type="Gene3D" id="3.90.190.20">
    <property type="entry name" value="Mur ligase, C-terminal domain"/>
    <property type="match status" value="1"/>
</dbReference>
<keyword evidence="15" id="KW-1185">Reference proteome</keyword>
<evidence type="ECO:0000256" key="9">
    <source>
        <dbReference type="ARBA" id="ARBA00030592"/>
    </source>
</evidence>
<evidence type="ECO:0000256" key="3">
    <source>
        <dbReference type="ARBA" id="ARBA00013025"/>
    </source>
</evidence>
<dbReference type="FunFam" id="3.40.1190.10:FF:000011">
    <property type="entry name" value="Folylpolyglutamate synthase/dihydrofolate synthase"/>
    <property type="match status" value="1"/>
</dbReference>